<evidence type="ECO:0000256" key="4">
    <source>
        <dbReference type="ARBA" id="ARBA00022692"/>
    </source>
</evidence>
<feature type="transmembrane region" description="Helical" evidence="7">
    <location>
        <begin position="534"/>
        <end position="557"/>
    </location>
</feature>
<evidence type="ECO:0000256" key="3">
    <source>
        <dbReference type="ARBA" id="ARBA00022475"/>
    </source>
</evidence>
<proteinExistence type="inferred from homology"/>
<comment type="subcellular location">
    <subcellularLocation>
        <location evidence="1">Cell membrane</location>
        <topology evidence="1">Multi-pass membrane protein</topology>
    </subcellularLocation>
</comment>
<gene>
    <name evidence="12" type="primary">Slc28a2_0</name>
    <name evidence="12" type="ORF">GWK47_041820</name>
</gene>
<feature type="transmembrane region" description="Helical" evidence="7">
    <location>
        <begin position="77"/>
        <end position="100"/>
    </location>
</feature>
<feature type="domain" description="Concentrative nucleoside transporter N-terminal" evidence="9">
    <location>
        <begin position="194"/>
        <end position="267"/>
    </location>
</feature>
<keyword evidence="13" id="KW-1185">Reference proteome</keyword>
<feature type="domain" description="Nucleoside transporter/FeoB GTPase Gate" evidence="11">
    <location>
        <begin position="279"/>
        <end position="374"/>
    </location>
</feature>
<feature type="domain" description="Concentrative nucleoside transporter C-terminal" evidence="10">
    <location>
        <begin position="379"/>
        <end position="589"/>
    </location>
</feature>
<dbReference type="InterPro" id="IPR011657">
    <property type="entry name" value="CNT_C_dom"/>
</dbReference>
<dbReference type="OrthoDB" id="6075923at2759"/>
<dbReference type="PANTHER" id="PTHR10590">
    <property type="entry name" value="SODIUM/NUCLEOSIDE COTRANSPORTER"/>
    <property type="match status" value="1"/>
</dbReference>
<dbReference type="GO" id="GO:0005886">
    <property type="term" value="C:plasma membrane"/>
    <property type="evidence" value="ECO:0007669"/>
    <property type="project" value="UniProtKB-SubCell"/>
</dbReference>
<keyword evidence="4 7" id="KW-0812">Transmembrane</keyword>
<dbReference type="Pfam" id="PF07662">
    <property type="entry name" value="Nucleos_tra2_C"/>
    <property type="match status" value="1"/>
</dbReference>
<evidence type="ECO:0000259" key="11">
    <source>
        <dbReference type="Pfam" id="PF07670"/>
    </source>
</evidence>
<evidence type="ECO:0000256" key="5">
    <source>
        <dbReference type="ARBA" id="ARBA00022989"/>
    </source>
</evidence>
<comment type="similarity">
    <text evidence="2 7">Belongs to the concentrative nucleoside transporter (CNT) (TC 2.A.41) family.</text>
</comment>
<dbReference type="NCBIfam" id="TIGR00804">
    <property type="entry name" value="nupC"/>
    <property type="match status" value="1"/>
</dbReference>
<reference evidence="12" key="1">
    <citation type="submission" date="2020-07" db="EMBL/GenBank/DDBJ databases">
        <title>The High-quality genome of the commercially important snow crab, Chionoecetes opilio.</title>
        <authorList>
            <person name="Jeong J.-H."/>
            <person name="Ryu S."/>
        </authorList>
    </citation>
    <scope>NUCLEOTIDE SEQUENCE</scope>
    <source>
        <strain evidence="12">MADBK_172401_WGS</strain>
        <tissue evidence="12">Digestive gland</tissue>
    </source>
</reference>
<evidence type="ECO:0000313" key="13">
    <source>
        <dbReference type="Proteomes" id="UP000770661"/>
    </source>
</evidence>
<keyword evidence="6 7" id="KW-0472">Membrane</keyword>
<organism evidence="12 13">
    <name type="scientific">Chionoecetes opilio</name>
    <name type="common">Atlantic snow crab</name>
    <name type="synonym">Cancer opilio</name>
    <dbReference type="NCBI Taxonomy" id="41210"/>
    <lineage>
        <taxon>Eukaryota</taxon>
        <taxon>Metazoa</taxon>
        <taxon>Ecdysozoa</taxon>
        <taxon>Arthropoda</taxon>
        <taxon>Crustacea</taxon>
        <taxon>Multicrustacea</taxon>
        <taxon>Malacostraca</taxon>
        <taxon>Eumalacostraca</taxon>
        <taxon>Eucarida</taxon>
        <taxon>Decapoda</taxon>
        <taxon>Pleocyemata</taxon>
        <taxon>Brachyura</taxon>
        <taxon>Eubrachyura</taxon>
        <taxon>Majoidea</taxon>
        <taxon>Majidae</taxon>
        <taxon>Chionoecetes</taxon>
    </lineage>
</organism>
<evidence type="ECO:0000256" key="7">
    <source>
        <dbReference type="RuleBase" id="RU362018"/>
    </source>
</evidence>
<sequence>MKVILAPLLTYFGWVPSEIREIGVRRGTGSQQPQEKQSAPGVSEGDHHKPGDEHQSFLSFLVSHPAVRRKTAVLAQWRGPVVALTVAAAYVAFVIAALFIENKVEEDNYWCDAEGLLVVITGLLLIGLLYYLIIKAFFGKVLYRNLIIPLSALSDNLLRVRWVPWVVFAVLVAGALTFIGVDVRKETIRLQSLCGIAAVLLFGFIFSAAPRKVRWRHVAWGVSLQFVLGLLILRWPLGQAVFECLSDKVATFLAFTNEGSAFVFGNLATADPQIFAFATLPVIMFFSFCIQILYYFGVMQTVVMKLGWLLQVTIGTTPCESVNAAANIFLGMTEAPLLIKPFLPHMTKSELHAVLTGGFATIAGSVLAAYISFGVDPVHLISASVMNAPAALAFSKLFYPETEESSTKANNIKIEGGKEANWLHAATVGVTNAIPLVANIAANLVAFISFIAFINHIFDWSCVLVGFEKDTCSLESLFGWIFMPLAWVMGVEWAMCDRVGELIGLKITVNEFVAYSKLAEMREDGLLSKRAEIIATYALCGFSNISSIGINLGGFGAMAPSRRGDLAKVVVRAMIAGSCACFLTASIAGTLLSVDDDLTFYQRHLASLATLREAVAGNHTMGYQ</sequence>
<feature type="compositionally biased region" description="Polar residues" evidence="8">
    <location>
        <begin position="28"/>
        <end position="37"/>
    </location>
</feature>
<dbReference type="AlphaFoldDB" id="A0A8J5D0C7"/>
<dbReference type="PANTHER" id="PTHR10590:SF4">
    <property type="entry name" value="SOLUTE CARRIER FAMILY 28 MEMBER 3"/>
    <property type="match status" value="1"/>
</dbReference>
<dbReference type="InterPro" id="IPR008276">
    <property type="entry name" value="C_nuclsd_transpt"/>
</dbReference>
<keyword evidence="3" id="KW-1003">Cell membrane</keyword>
<name>A0A8J5D0C7_CHIOP</name>
<evidence type="ECO:0000259" key="9">
    <source>
        <dbReference type="Pfam" id="PF01773"/>
    </source>
</evidence>
<keyword evidence="5 7" id="KW-1133">Transmembrane helix</keyword>
<feature type="transmembrane region" description="Helical" evidence="7">
    <location>
        <begin position="218"/>
        <end position="237"/>
    </location>
</feature>
<dbReference type="InterPro" id="IPR018270">
    <property type="entry name" value="C_nuclsd_transpt_met_bac"/>
</dbReference>
<dbReference type="Pfam" id="PF01773">
    <property type="entry name" value="Nucleos_tra2_N"/>
    <property type="match status" value="1"/>
</dbReference>
<evidence type="ECO:0000259" key="10">
    <source>
        <dbReference type="Pfam" id="PF07662"/>
    </source>
</evidence>
<feature type="transmembrane region" description="Helical" evidence="7">
    <location>
        <begin position="162"/>
        <end position="181"/>
    </location>
</feature>
<feature type="transmembrane region" description="Helical" evidence="7">
    <location>
        <begin position="274"/>
        <end position="296"/>
    </location>
</feature>
<feature type="transmembrane region" description="Helical" evidence="7">
    <location>
        <begin position="569"/>
        <end position="592"/>
    </location>
</feature>
<evidence type="ECO:0000256" key="6">
    <source>
        <dbReference type="ARBA" id="ARBA00023136"/>
    </source>
</evidence>
<evidence type="ECO:0000256" key="1">
    <source>
        <dbReference type="ARBA" id="ARBA00004651"/>
    </source>
</evidence>
<dbReference type="InterPro" id="IPR011642">
    <property type="entry name" value="Gate_dom"/>
</dbReference>
<dbReference type="GO" id="GO:0005415">
    <property type="term" value="F:nucleoside:sodium symporter activity"/>
    <property type="evidence" value="ECO:0007669"/>
    <property type="project" value="TreeGrafter"/>
</dbReference>
<feature type="transmembrane region" description="Helical" evidence="7">
    <location>
        <begin position="444"/>
        <end position="465"/>
    </location>
</feature>
<dbReference type="InterPro" id="IPR002668">
    <property type="entry name" value="CNT_N_dom"/>
</dbReference>
<evidence type="ECO:0000256" key="8">
    <source>
        <dbReference type="SAM" id="MobiDB-lite"/>
    </source>
</evidence>
<dbReference type="Pfam" id="PF07670">
    <property type="entry name" value="Gate"/>
    <property type="match status" value="1"/>
</dbReference>
<keyword evidence="7" id="KW-0813">Transport</keyword>
<evidence type="ECO:0000256" key="2">
    <source>
        <dbReference type="ARBA" id="ARBA00009033"/>
    </source>
</evidence>
<comment type="caution">
    <text evidence="12">The sequence shown here is derived from an EMBL/GenBank/DDBJ whole genome shotgun (WGS) entry which is preliminary data.</text>
</comment>
<feature type="transmembrane region" description="Helical" evidence="7">
    <location>
        <begin position="187"/>
        <end position="206"/>
    </location>
</feature>
<evidence type="ECO:0000313" key="12">
    <source>
        <dbReference type="EMBL" id="KAG0723855.1"/>
    </source>
</evidence>
<feature type="transmembrane region" description="Helical" evidence="7">
    <location>
        <begin position="115"/>
        <end position="134"/>
    </location>
</feature>
<protein>
    <recommendedName>
        <fullName evidence="7">Sodium/nucleoside cotransporter</fullName>
    </recommendedName>
</protein>
<dbReference type="EMBL" id="JACEEZ010007644">
    <property type="protein sequence ID" value="KAG0723855.1"/>
    <property type="molecule type" value="Genomic_DNA"/>
</dbReference>
<accession>A0A8J5D0C7</accession>
<feature type="region of interest" description="Disordered" evidence="8">
    <location>
        <begin position="25"/>
        <end position="51"/>
    </location>
</feature>
<feature type="transmembrane region" description="Helical" evidence="7">
    <location>
        <begin position="477"/>
        <end position="495"/>
    </location>
</feature>
<dbReference type="Proteomes" id="UP000770661">
    <property type="component" value="Unassembled WGS sequence"/>
</dbReference>
<feature type="transmembrane region" description="Helical" evidence="7">
    <location>
        <begin position="351"/>
        <end position="373"/>
    </location>
</feature>